<protein>
    <recommendedName>
        <fullName evidence="3">Reverse transcriptase domain-containing protein</fullName>
    </recommendedName>
</protein>
<name>A0A3P7LE81_DIBLA</name>
<dbReference type="AlphaFoldDB" id="A0A3P7LE81"/>
<gene>
    <name evidence="1" type="ORF">DILT_LOCUS7501</name>
</gene>
<organism evidence="1 2">
    <name type="scientific">Dibothriocephalus latus</name>
    <name type="common">Fish tapeworm</name>
    <name type="synonym">Diphyllobothrium latum</name>
    <dbReference type="NCBI Taxonomy" id="60516"/>
    <lineage>
        <taxon>Eukaryota</taxon>
        <taxon>Metazoa</taxon>
        <taxon>Spiralia</taxon>
        <taxon>Lophotrochozoa</taxon>
        <taxon>Platyhelminthes</taxon>
        <taxon>Cestoda</taxon>
        <taxon>Eucestoda</taxon>
        <taxon>Diphyllobothriidea</taxon>
        <taxon>Diphyllobothriidae</taxon>
        <taxon>Dibothriocephalus</taxon>
    </lineage>
</organism>
<evidence type="ECO:0008006" key="3">
    <source>
        <dbReference type="Google" id="ProtNLM"/>
    </source>
</evidence>
<dbReference type="EMBL" id="UYRU01051991">
    <property type="protein sequence ID" value="VDN11670.1"/>
    <property type="molecule type" value="Genomic_DNA"/>
</dbReference>
<evidence type="ECO:0000313" key="1">
    <source>
        <dbReference type="EMBL" id="VDN11670.1"/>
    </source>
</evidence>
<evidence type="ECO:0000313" key="2">
    <source>
        <dbReference type="Proteomes" id="UP000281553"/>
    </source>
</evidence>
<accession>A0A3P7LE81</accession>
<keyword evidence="2" id="KW-1185">Reference proteome</keyword>
<dbReference type="OrthoDB" id="6246804at2759"/>
<proteinExistence type="predicted"/>
<dbReference type="Proteomes" id="UP000281553">
    <property type="component" value="Unassembled WGS sequence"/>
</dbReference>
<sequence length="205" mass="22949">MTRSAGEVNSLWSSLKTSVYGAAEKMIGCTQRRYNDWISGRTLQFSAEIPRSSCRNDDSFRQIRNMTAKSAREDRKKYWAEITTSMEQASNVGDTRKPYQLICQASVKLSSPCDSVRDVSGGFIADNMTKVERWREHFEHLLNFYTEPTASLLPSTTQPPPSLTYPGPSKVEIADAIKRLRNNKAPGEGGIPAEIYKSCADTLEP</sequence>
<reference evidence="1 2" key="1">
    <citation type="submission" date="2018-11" db="EMBL/GenBank/DDBJ databases">
        <authorList>
            <consortium name="Pathogen Informatics"/>
        </authorList>
    </citation>
    <scope>NUCLEOTIDE SEQUENCE [LARGE SCALE GENOMIC DNA]</scope>
</reference>